<evidence type="ECO:0000256" key="4">
    <source>
        <dbReference type="ARBA" id="ARBA00022679"/>
    </source>
</evidence>
<dbReference type="PANTHER" id="PTHR42878:SF15">
    <property type="entry name" value="BACTERIOPHYTOCHROME"/>
    <property type="match status" value="1"/>
</dbReference>
<dbReference type="InterPro" id="IPR003661">
    <property type="entry name" value="HisK_dim/P_dom"/>
</dbReference>
<keyword evidence="5" id="KW-0418">Kinase</keyword>
<dbReference type="InterPro" id="IPR036890">
    <property type="entry name" value="HATPase_C_sf"/>
</dbReference>
<dbReference type="Proteomes" id="UP000273675">
    <property type="component" value="Unassembled WGS sequence"/>
</dbReference>
<dbReference type="Gene3D" id="3.30.565.10">
    <property type="entry name" value="Histidine kinase-like ATPase, C-terminal domain"/>
    <property type="match status" value="1"/>
</dbReference>
<gene>
    <name evidence="9" type="ORF">C7435_2587</name>
</gene>
<dbReference type="GO" id="GO:0000156">
    <property type="term" value="F:phosphorelay response regulator activity"/>
    <property type="evidence" value="ECO:0007669"/>
    <property type="project" value="TreeGrafter"/>
</dbReference>
<evidence type="ECO:0000256" key="3">
    <source>
        <dbReference type="ARBA" id="ARBA00022553"/>
    </source>
</evidence>
<keyword evidence="7" id="KW-1133">Transmembrane helix</keyword>
<dbReference type="Gene3D" id="1.10.287.130">
    <property type="match status" value="1"/>
</dbReference>
<dbReference type="EC" id="2.7.13.3" evidence="2"/>
<protein>
    <recommendedName>
        <fullName evidence="2">histidine kinase</fullName>
        <ecNumber evidence="2">2.7.13.3</ecNumber>
    </recommendedName>
</protein>
<evidence type="ECO:0000256" key="2">
    <source>
        <dbReference type="ARBA" id="ARBA00012438"/>
    </source>
</evidence>
<evidence type="ECO:0000313" key="9">
    <source>
        <dbReference type="EMBL" id="RKQ95484.1"/>
    </source>
</evidence>
<evidence type="ECO:0000256" key="5">
    <source>
        <dbReference type="ARBA" id="ARBA00022777"/>
    </source>
</evidence>
<name>A0A495D1R6_9PROT</name>
<dbReference type="Pfam" id="PF02518">
    <property type="entry name" value="HATPase_c"/>
    <property type="match status" value="1"/>
</dbReference>
<evidence type="ECO:0000259" key="8">
    <source>
        <dbReference type="PROSITE" id="PS50109"/>
    </source>
</evidence>
<dbReference type="PANTHER" id="PTHR42878">
    <property type="entry name" value="TWO-COMPONENT HISTIDINE KINASE"/>
    <property type="match status" value="1"/>
</dbReference>
<reference evidence="9 10" key="1">
    <citation type="submission" date="2018-10" db="EMBL/GenBank/DDBJ databases">
        <title>Genomic Encyclopedia of Type Strains, Phase IV (KMG-IV): sequencing the most valuable type-strain genomes for metagenomic binning, comparative biology and taxonomic classification.</title>
        <authorList>
            <person name="Goeker M."/>
        </authorList>
    </citation>
    <scope>NUCLEOTIDE SEQUENCE [LARGE SCALE GENOMIC DNA]</scope>
    <source>
        <strain evidence="9 10">DSM 4734</strain>
    </source>
</reference>
<comment type="caution">
    <text evidence="9">The sequence shown here is derived from an EMBL/GenBank/DDBJ whole genome shotgun (WGS) entry which is preliminary data.</text>
</comment>
<proteinExistence type="predicted"/>
<dbReference type="PROSITE" id="PS50109">
    <property type="entry name" value="HIS_KIN"/>
    <property type="match status" value="1"/>
</dbReference>
<dbReference type="RefSeq" id="WP_121212000.1">
    <property type="nucleotide sequence ID" value="NZ_RBIM01000006.1"/>
</dbReference>
<dbReference type="PRINTS" id="PR00344">
    <property type="entry name" value="BCTRLSENSOR"/>
</dbReference>
<dbReference type="GO" id="GO:0000155">
    <property type="term" value="F:phosphorelay sensor kinase activity"/>
    <property type="evidence" value="ECO:0007669"/>
    <property type="project" value="InterPro"/>
</dbReference>
<dbReference type="SUPFAM" id="SSF55874">
    <property type="entry name" value="ATPase domain of HSP90 chaperone/DNA topoisomerase II/histidine kinase"/>
    <property type="match status" value="1"/>
</dbReference>
<dbReference type="InterPro" id="IPR050351">
    <property type="entry name" value="BphY/WalK/GraS-like"/>
</dbReference>
<evidence type="ECO:0000256" key="1">
    <source>
        <dbReference type="ARBA" id="ARBA00000085"/>
    </source>
</evidence>
<evidence type="ECO:0000313" key="10">
    <source>
        <dbReference type="Proteomes" id="UP000273675"/>
    </source>
</evidence>
<dbReference type="InterPro" id="IPR005467">
    <property type="entry name" value="His_kinase_dom"/>
</dbReference>
<evidence type="ECO:0000256" key="7">
    <source>
        <dbReference type="SAM" id="Phobius"/>
    </source>
</evidence>
<keyword evidence="7" id="KW-0472">Membrane</keyword>
<evidence type="ECO:0000256" key="6">
    <source>
        <dbReference type="SAM" id="MobiDB-lite"/>
    </source>
</evidence>
<feature type="compositionally biased region" description="Basic and acidic residues" evidence="6">
    <location>
        <begin position="561"/>
        <end position="573"/>
    </location>
</feature>
<feature type="domain" description="Histidine kinase" evidence="8">
    <location>
        <begin position="336"/>
        <end position="548"/>
    </location>
</feature>
<dbReference type="InterPro" id="IPR036097">
    <property type="entry name" value="HisK_dim/P_sf"/>
</dbReference>
<dbReference type="InterPro" id="IPR003594">
    <property type="entry name" value="HATPase_dom"/>
</dbReference>
<dbReference type="CDD" id="cd00082">
    <property type="entry name" value="HisKA"/>
    <property type="match status" value="1"/>
</dbReference>
<keyword evidence="7" id="KW-0812">Transmembrane</keyword>
<organism evidence="9 10">
    <name type="scientific">Maricaulis maris</name>
    <dbReference type="NCBI Taxonomy" id="74318"/>
    <lineage>
        <taxon>Bacteria</taxon>
        <taxon>Pseudomonadati</taxon>
        <taxon>Pseudomonadota</taxon>
        <taxon>Alphaproteobacteria</taxon>
        <taxon>Maricaulales</taxon>
        <taxon>Maricaulaceae</taxon>
        <taxon>Maricaulis</taxon>
    </lineage>
</organism>
<dbReference type="Pfam" id="PF00512">
    <property type="entry name" value="HisKA"/>
    <property type="match status" value="1"/>
</dbReference>
<dbReference type="GO" id="GO:0007234">
    <property type="term" value="P:osmosensory signaling via phosphorelay pathway"/>
    <property type="evidence" value="ECO:0007669"/>
    <property type="project" value="TreeGrafter"/>
</dbReference>
<comment type="catalytic activity">
    <reaction evidence="1">
        <text>ATP + protein L-histidine = ADP + protein N-phospho-L-histidine.</text>
        <dbReference type="EC" id="2.7.13.3"/>
    </reaction>
</comment>
<dbReference type="InterPro" id="IPR004358">
    <property type="entry name" value="Sig_transdc_His_kin-like_C"/>
</dbReference>
<keyword evidence="4" id="KW-0808">Transferase</keyword>
<dbReference type="SUPFAM" id="SSF47384">
    <property type="entry name" value="Homodimeric domain of signal transducing histidine kinase"/>
    <property type="match status" value="1"/>
</dbReference>
<dbReference type="EMBL" id="RBIM01000006">
    <property type="protein sequence ID" value="RKQ95484.1"/>
    <property type="molecule type" value="Genomic_DNA"/>
</dbReference>
<accession>A0A495D1R6</accession>
<dbReference type="OrthoDB" id="9795133at2"/>
<keyword evidence="3" id="KW-0597">Phosphoprotein</keyword>
<sequence>MAATAKPSSPHRHGDADEYETLSGLLHAYRTPVAIILFGIMVSLALFFAALVGQSRDKELDFRSYAQSRIIELDGAISTLDVELRQLAQAIDSGLSPEAAVRIFDVAEVSQQIPIIRDMGIVENGRLTGAISPEVGRQALQEINLLIARQPPSEQPVVIPLTDAEGRNSRFALVQALPDRPTARAYIVSDFDVMLASPVGPVDPLWVVVNITDRAPTHALAGTREMQTAANPTDINISLALESAPFLVHWIAAPPYSDIRATLLPRRSFLMLTGPLPWVVLFSSFFATATIGAISLKDARRADEVRREVTRKTAELSRSNAIIAAKNAELDRFASHASHDLQAPLRAMKGISSLLVERQLNLDQRSREMLERINRGADRAQRLVQDLLTYTRAERKEARVERIEPDEIRSEIEELLGAVIADADARLEWALDGPIHADRFLLVRMFQNLIANAIKYRRDERPLVRIASRDAGDNILISVSDNGIGIDKAYFGRIFEVFERLHGGDAYEGTGIGLALCQRAAELHGGDISVASSPGEGSCFTVRLPANLAPQIDAGDNDETGGDRPPRLVSNDR</sequence>
<dbReference type="GO" id="GO:0030295">
    <property type="term" value="F:protein kinase activator activity"/>
    <property type="evidence" value="ECO:0007669"/>
    <property type="project" value="TreeGrafter"/>
</dbReference>
<dbReference type="AlphaFoldDB" id="A0A495D1R6"/>
<feature type="transmembrane region" description="Helical" evidence="7">
    <location>
        <begin position="276"/>
        <end position="296"/>
    </location>
</feature>
<dbReference type="SMART" id="SM00387">
    <property type="entry name" value="HATPase_c"/>
    <property type="match status" value="1"/>
</dbReference>
<feature type="region of interest" description="Disordered" evidence="6">
    <location>
        <begin position="550"/>
        <end position="573"/>
    </location>
</feature>
<dbReference type="SMART" id="SM00388">
    <property type="entry name" value="HisKA"/>
    <property type="match status" value="1"/>
</dbReference>
<feature type="transmembrane region" description="Helical" evidence="7">
    <location>
        <begin position="33"/>
        <end position="53"/>
    </location>
</feature>